<dbReference type="EMBL" id="JAEHFY010000002">
    <property type="protein sequence ID" value="MBK0381740.1"/>
    <property type="molecule type" value="Genomic_DNA"/>
</dbReference>
<dbReference type="SUPFAM" id="SSF56935">
    <property type="entry name" value="Porins"/>
    <property type="match status" value="1"/>
</dbReference>
<proteinExistence type="predicted"/>
<reference evidence="1 2" key="1">
    <citation type="submission" date="2020-12" db="EMBL/GenBank/DDBJ databases">
        <title>Bacterial novel species Pedobacter sp. SD-b isolated from soil.</title>
        <authorList>
            <person name="Jung H.-Y."/>
        </authorList>
    </citation>
    <scope>NUCLEOTIDE SEQUENCE [LARGE SCALE GENOMIC DNA]</scope>
    <source>
        <strain evidence="1 2">SD-b</strain>
    </source>
</reference>
<keyword evidence="2" id="KW-1185">Reference proteome</keyword>
<accession>A0ABS1BFU9</accession>
<evidence type="ECO:0000313" key="2">
    <source>
        <dbReference type="Proteomes" id="UP000660024"/>
    </source>
</evidence>
<comment type="caution">
    <text evidence="1">The sequence shown here is derived from an EMBL/GenBank/DDBJ whole genome shotgun (WGS) entry which is preliminary data.</text>
</comment>
<protein>
    <recommendedName>
        <fullName evidence="3">DUF5723 domain-containing protein</fullName>
    </recommendedName>
</protein>
<dbReference type="Proteomes" id="UP000660024">
    <property type="component" value="Unassembled WGS sequence"/>
</dbReference>
<organism evidence="1 2">
    <name type="scientific">Pedobacter segetis</name>
    <dbReference type="NCBI Taxonomy" id="2793069"/>
    <lineage>
        <taxon>Bacteria</taxon>
        <taxon>Pseudomonadati</taxon>
        <taxon>Bacteroidota</taxon>
        <taxon>Sphingobacteriia</taxon>
        <taxon>Sphingobacteriales</taxon>
        <taxon>Sphingobacteriaceae</taxon>
        <taxon>Pedobacter</taxon>
    </lineage>
</organism>
<gene>
    <name evidence="1" type="ORF">I5M32_02100</name>
</gene>
<evidence type="ECO:0008006" key="3">
    <source>
        <dbReference type="Google" id="ProtNLM"/>
    </source>
</evidence>
<sequence>MSSHGTTMILPKPLGLVHYIMIVSSLLKTNMKKCILLGAFGLAFMINPVQAQDFTNLKNEKPFNFSGNIQARGISYNANGIPDRRKPLSYYLVGSPTFSFYGFTIPVSFTFSEVDRSFRQPFNQFGISPTYKWLTLHGGYRNLNFSPYTLGGHTILGAGFEMKPGKLRLGFMYGRLNRATTIDTTTQALVPFSFSRKAYAAKLGYGSDKNFFEFSYLSAKDDDKIPDNLPNQLNIVNPASNNVLGYSYKFTLFKNILFESDGAASLYTKDYNSSLSLDSFDNPVLNQAKKYFSINATTEFYTAISAALVYKGKNYQIKLGYKRIDPDFKTMGAYYFNSDLENYILSPSATLFKGKARLSGSLGLQHDNLKNQKRAQNNRVIGSANLSYEVNKSLGFDVVYSNFSDNQRAKTVLYADSIKIVQTTQTIGLMPRYFITSTNATHAISASASINTLRDFNNFFGNDAASRNINTTQFFINYNLGFPQKNWSVFINLNNTNLKGAGLNSKFLGATLGGNTFLIKNKLQAGITNTLTQSDANQNKSFIINASGNLNYKVDKRQNLGFNFYFTNNKAKSLNAITPNFSETRSELSYSLNF</sequence>
<name>A0ABS1BFU9_9SPHI</name>
<evidence type="ECO:0000313" key="1">
    <source>
        <dbReference type="EMBL" id="MBK0381740.1"/>
    </source>
</evidence>
<dbReference type="RefSeq" id="WP_200584520.1">
    <property type="nucleotide sequence ID" value="NZ_JAEHFY010000002.1"/>
</dbReference>